<dbReference type="Gene3D" id="2.40.440.10">
    <property type="entry name" value="L,D-transpeptidase catalytic domain-like"/>
    <property type="match status" value="1"/>
</dbReference>
<dbReference type="GO" id="GO:0016740">
    <property type="term" value="F:transferase activity"/>
    <property type="evidence" value="ECO:0007669"/>
    <property type="project" value="UniProtKB-KW"/>
</dbReference>
<dbReference type="GO" id="GO:0008360">
    <property type="term" value="P:regulation of cell shape"/>
    <property type="evidence" value="ECO:0007669"/>
    <property type="project" value="UniProtKB-UniRule"/>
</dbReference>
<evidence type="ECO:0000256" key="6">
    <source>
        <dbReference type="PROSITE-ProRule" id="PRU01373"/>
    </source>
</evidence>
<dbReference type="SUPFAM" id="SSF141523">
    <property type="entry name" value="L,D-transpeptidase catalytic domain-like"/>
    <property type="match status" value="1"/>
</dbReference>
<evidence type="ECO:0000259" key="7">
    <source>
        <dbReference type="PROSITE" id="PS52029"/>
    </source>
</evidence>
<dbReference type="RefSeq" id="WP_184985835.1">
    <property type="nucleotide sequence ID" value="NZ_BAAALO010000039.1"/>
</dbReference>
<dbReference type="EMBL" id="JACHIU010000001">
    <property type="protein sequence ID" value="MBB6476059.1"/>
    <property type="molecule type" value="Genomic_DNA"/>
</dbReference>
<dbReference type="InterPro" id="IPR038063">
    <property type="entry name" value="Transpep_catalytic_dom"/>
</dbReference>
<dbReference type="PANTHER" id="PTHR30582">
    <property type="entry name" value="L,D-TRANSPEPTIDASE"/>
    <property type="match status" value="1"/>
</dbReference>
<keyword evidence="2" id="KW-0808">Transferase</keyword>
<dbReference type="InterPro" id="IPR005490">
    <property type="entry name" value="LD_TPept_cat_dom"/>
</dbReference>
<dbReference type="PROSITE" id="PS52029">
    <property type="entry name" value="LD_TPASE"/>
    <property type="match status" value="1"/>
</dbReference>
<dbReference type="PANTHER" id="PTHR30582:SF2">
    <property type="entry name" value="L,D-TRANSPEPTIDASE YCIB-RELATED"/>
    <property type="match status" value="1"/>
</dbReference>
<dbReference type="Pfam" id="PF03734">
    <property type="entry name" value="YkuD"/>
    <property type="match status" value="1"/>
</dbReference>
<protein>
    <submittedName>
        <fullName evidence="8">Lipoprotein-anchoring transpeptidase ErfK/SrfK</fullName>
    </submittedName>
</protein>
<name>A0A7X0MAG7_9ACTN</name>
<dbReference type="Proteomes" id="UP000555564">
    <property type="component" value="Unassembled WGS sequence"/>
</dbReference>
<feature type="active site" description="Proton donor/acceptor" evidence="6">
    <location>
        <position position="238"/>
    </location>
</feature>
<dbReference type="UniPathway" id="UPA00219"/>
<evidence type="ECO:0000256" key="5">
    <source>
        <dbReference type="ARBA" id="ARBA00023316"/>
    </source>
</evidence>
<organism evidence="8 9">
    <name type="scientific">Sphaerisporangium rubeum</name>
    <dbReference type="NCBI Taxonomy" id="321317"/>
    <lineage>
        <taxon>Bacteria</taxon>
        <taxon>Bacillati</taxon>
        <taxon>Actinomycetota</taxon>
        <taxon>Actinomycetes</taxon>
        <taxon>Streptosporangiales</taxon>
        <taxon>Streptosporangiaceae</taxon>
        <taxon>Sphaerisporangium</taxon>
    </lineage>
</organism>
<evidence type="ECO:0000313" key="8">
    <source>
        <dbReference type="EMBL" id="MBB6476059.1"/>
    </source>
</evidence>
<evidence type="ECO:0000256" key="3">
    <source>
        <dbReference type="ARBA" id="ARBA00022960"/>
    </source>
</evidence>
<keyword evidence="4 6" id="KW-0573">Peptidoglycan synthesis</keyword>
<feature type="active site" description="Nucleophile" evidence="6">
    <location>
        <position position="254"/>
    </location>
</feature>
<dbReference type="GO" id="GO:0005576">
    <property type="term" value="C:extracellular region"/>
    <property type="evidence" value="ECO:0007669"/>
    <property type="project" value="TreeGrafter"/>
</dbReference>
<dbReference type="GO" id="GO:0071555">
    <property type="term" value="P:cell wall organization"/>
    <property type="evidence" value="ECO:0007669"/>
    <property type="project" value="UniProtKB-UniRule"/>
</dbReference>
<evidence type="ECO:0000256" key="1">
    <source>
        <dbReference type="ARBA" id="ARBA00004752"/>
    </source>
</evidence>
<keyword evidence="8" id="KW-0449">Lipoprotein</keyword>
<reference evidence="8 9" key="1">
    <citation type="submission" date="2020-08" db="EMBL/GenBank/DDBJ databases">
        <title>Sequencing the genomes of 1000 actinobacteria strains.</title>
        <authorList>
            <person name="Klenk H.-P."/>
        </authorList>
    </citation>
    <scope>NUCLEOTIDE SEQUENCE [LARGE SCALE GENOMIC DNA]</scope>
    <source>
        <strain evidence="8 9">DSM 44936</strain>
    </source>
</reference>
<accession>A0A7X0MAG7</accession>
<evidence type="ECO:0000313" key="9">
    <source>
        <dbReference type="Proteomes" id="UP000555564"/>
    </source>
</evidence>
<comment type="pathway">
    <text evidence="1 6">Cell wall biogenesis; peptidoglycan biosynthesis.</text>
</comment>
<feature type="domain" description="L,D-TPase catalytic" evidence="7">
    <location>
        <begin position="159"/>
        <end position="277"/>
    </location>
</feature>
<dbReference type="InterPro" id="IPR050979">
    <property type="entry name" value="LD-transpeptidase"/>
</dbReference>
<comment type="caution">
    <text evidence="8">The sequence shown here is derived from an EMBL/GenBank/DDBJ whole genome shotgun (WGS) entry which is preliminary data.</text>
</comment>
<evidence type="ECO:0000256" key="2">
    <source>
        <dbReference type="ARBA" id="ARBA00022679"/>
    </source>
</evidence>
<keyword evidence="3 6" id="KW-0133">Cell shape</keyword>
<dbReference type="CDD" id="cd16913">
    <property type="entry name" value="YkuD_like"/>
    <property type="match status" value="1"/>
</dbReference>
<dbReference type="AlphaFoldDB" id="A0A7X0MAG7"/>
<dbReference type="GO" id="GO:0018104">
    <property type="term" value="P:peptidoglycan-protein cross-linking"/>
    <property type="evidence" value="ECO:0007669"/>
    <property type="project" value="TreeGrafter"/>
</dbReference>
<keyword evidence="5 6" id="KW-0961">Cell wall biogenesis/degradation</keyword>
<gene>
    <name evidence="8" type="ORF">BJ992_005490</name>
</gene>
<evidence type="ECO:0000256" key="4">
    <source>
        <dbReference type="ARBA" id="ARBA00022984"/>
    </source>
</evidence>
<sequence>MYVSRPSRRTALVLAAVALAALAVVTLIAYLTAGQKATPTAKPPLEPPVAPVHVTKKQLAALPRATTYAKLRHAEKDPAPHASATGQILHPKHTKILYTTPGGPPLAVLPTTQLDNPTWLPVIETRPGWTRVLLPTRPNGATGWLHTADNSTEQTANPYEVRVDLSDRRLTLLKHSAPTGSWPVAVGAPDTPTPTGRTFLLASLTPPEITYSPLILPLGAHSEVLQTYDGGPGTIGLHGWPDSSVFGKALSHGCVRLPRQALTTLSHLPLGTPVLVSA</sequence>
<keyword evidence="9" id="KW-1185">Reference proteome</keyword>
<dbReference type="GO" id="GO:0071972">
    <property type="term" value="F:peptidoglycan L,D-transpeptidase activity"/>
    <property type="evidence" value="ECO:0007669"/>
    <property type="project" value="TreeGrafter"/>
</dbReference>
<proteinExistence type="predicted"/>